<protein>
    <submittedName>
        <fullName evidence="1">PucR C-terminal helix-turn-helix domain-containing protein</fullName>
    </submittedName>
</protein>
<keyword evidence="2" id="KW-1185">Reference proteome</keyword>
<evidence type="ECO:0000313" key="2">
    <source>
        <dbReference type="Proteomes" id="UP000192328"/>
    </source>
</evidence>
<gene>
    <name evidence="1" type="ORF">SAMN06297397_0670</name>
</gene>
<dbReference type="Proteomes" id="UP000192328">
    <property type="component" value="Unassembled WGS sequence"/>
</dbReference>
<accession>A0AC61PIP1</accession>
<proteinExistence type="predicted"/>
<evidence type="ECO:0000313" key="1">
    <source>
        <dbReference type="EMBL" id="SMC40280.1"/>
    </source>
</evidence>
<reference evidence="1" key="1">
    <citation type="submission" date="2017-04" db="EMBL/GenBank/DDBJ databases">
        <authorList>
            <person name="Varghese N."/>
            <person name="Submissions S."/>
        </authorList>
    </citation>
    <scope>NUCLEOTIDE SEQUENCE</scope>
    <source>
        <strain evidence="1">WTE2008</strain>
    </source>
</reference>
<sequence length="317" mass="35965">MSGKKLMTEIIGIDELPDDLRRSLMISPEHRVTRDGSVYVMHEQKVVILPDSQEGYDFLCLLKGGQTASEAVPENSGDLFRKMLDDPAYRPDFSTLRKCMVNPDIQRCAVLFRACHPDEKDFLQIFRDIAPLEKKDILIRTGPSDVLLIREISDTEEEELADYAEALIGTLESEGIPGIKAGIGQAAADLFSFRNSFLQAAGALETGIQYHRNDSVFVYGRLTFERILECIPREKQAEIVRMIFPENAQPLSEEILETVRVFFLNDLNLTAASKQLFIHRNTLNYRLDKIKKDYGLDLRSFTDAAVFKIITELSEKP</sequence>
<comment type="caution">
    <text evidence="1">The sequence shown here is derived from an EMBL/GenBank/DDBJ whole genome shotgun (WGS) entry which is preliminary data.</text>
</comment>
<name>A0AC61PIP1_9FIRM</name>
<dbReference type="EMBL" id="FWXZ01000001">
    <property type="protein sequence ID" value="SMC40280.1"/>
    <property type="molecule type" value="Genomic_DNA"/>
</dbReference>
<organism evidence="1 2">
    <name type="scientific">Aristaeella lactis</name>
    <dbReference type="NCBI Taxonomy" id="3046383"/>
    <lineage>
        <taxon>Bacteria</taxon>
        <taxon>Bacillati</taxon>
        <taxon>Bacillota</taxon>
        <taxon>Clostridia</taxon>
        <taxon>Eubacteriales</taxon>
        <taxon>Aristaeellaceae</taxon>
        <taxon>Aristaeella</taxon>
    </lineage>
</organism>